<dbReference type="InterPro" id="IPR029052">
    <property type="entry name" value="Metallo-depent_PP-like"/>
</dbReference>
<dbReference type="RefSeq" id="WP_005742827.1">
    <property type="nucleotide sequence ID" value="NZ_CP031226.1"/>
</dbReference>
<accession>A0AAD0PWK2</accession>
<reference evidence="2 3" key="1">
    <citation type="journal article" date="2011" name="PLoS Pathog.">
        <title>Dynamic evolution of pathogenicity revealed by sequencing and comparative genomics of 19 Pseudomonas syringae isolates.</title>
        <authorList>
            <person name="Baltrus D.A."/>
            <person name="Nishimura M.T."/>
            <person name="Romanchuk A."/>
            <person name="Chang J.H."/>
            <person name="Mukhtar M.S."/>
            <person name="Cherkis K."/>
            <person name="Roach J."/>
            <person name="Grant S.R."/>
            <person name="Jones C.D."/>
            <person name="Dangl J.L."/>
        </authorList>
    </citation>
    <scope>NUCLEOTIDE SEQUENCE [LARGE SCALE GENOMIC DNA]</scope>
    <source>
        <strain evidence="2 3">M301315</strain>
    </source>
</reference>
<proteinExistence type="predicted"/>
<dbReference type="Gene3D" id="3.60.21.10">
    <property type="match status" value="1"/>
</dbReference>
<geneLocation type="plasmid" evidence="3">
    <name>pmppla107</name>
</geneLocation>
<gene>
    <name evidence="2" type="ORF">PLA107_033300</name>
</gene>
<dbReference type="GO" id="GO:0005737">
    <property type="term" value="C:cytoplasm"/>
    <property type="evidence" value="ECO:0007669"/>
    <property type="project" value="TreeGrafter"/>
</dbReference>
<dbReference type="InterPro" id="IPR050126">
    <property type="entry name" value="Ap4A_hydrolase"/>
</dbReference>
<evidence type="ECO:0000259" key="1">
    <source>
        <dbReference type="Pfam" id="PF00149"/>
    </source>
</evidence>
<evidence type="ECO:0000313" key="3">
    <source>
        <dbReference type="Proteomes" id="UP000006426"/>
    </source>
</evidence>
<name>A0AAD0PWK2_PSEAV</name>
<feature type="domain" description="Calcineurin-like phosphoesterase" evidence="1">
    <location>
        <begin position="24"/>
        <end position="211"/>
    </location>
</feature>
<organism evidence="2 3">
    <name type="scientific">Pseudomonas amygdali pv. lachrymans str. M301315</name>
    <dbReference type="NCBI Taxonomy" id="629260"/>
    <lineage>
        <taxon>Bacteria</taxon>
        <taxon>Pseudomonadati</taxon>
        <taxon>Pseudomonadota</taxon>
        <taxon>Gammaproteobacteria</taxon>
        <taxon>Pseudomonadales</taxon>
        <taxon>Pseudomonadaceae</taxon>
        <taxon>Pseudomonas</taxon>
        <taxon>Pseudomonas amygdali</taxon>
    </lineage>
</organism>
<sequence length="264" mass="29793">MSATAGASIKIQTFSRNTKGVDYAIGDIHGCYRHLEKQLERIGFNKKVDRLFTAGDLVDRGPENEWVLDWLGQPFFHASSGNHELFIKKLYRDGEPSDEVLKKCYEFKKSGFEWWGTTSKFFRREFISRIRDLPSAMEIDTSIGKVGLIHADVPVGYSWDDVPALLDLEPDDQLRKNLFSSRDRHKAQDHTPVRGVERVFVGHNVVRKVQQLGNIVNLDTGAYHGRGHRWPGEGGLSIVRVDVGWSDLKTAIDSSKNGKGLLLG</sequence>
<dbReference type="PANTHER" id="PTHR42850:SF4">
    <property type="entry name" value="ZINC-DEPENDENT ENDOPOLYPHOSPHATASE"/>
    <property type="match status" value="1"/>
</dbReference>
<dbReference type="PANTHER" id="PTHR42850">
    <property type="entry name" value="METALLOPHOSPHOESTERASE"/>
    <property type="match status" value="1"/>
</dbReference>
<dbReference type="GeneID" id="39474141"/>
<protein>
    <submittedName>
        <fullName evidence="2">Metallophosphoesterase</fullName>
    </submittedName>
</protein>
<dbReference type="EMBL" id="CP031226">
    <property type="protein sequence ID" value="AXH60090.1"/>
    <property type="molecule type" value="Genomic_DNA"/>
</dbReference>
<keyword evidence="2" id="KW-0614">Plasmid</keyword>
<dbReference type="Proteomes" id="UP000006426">
    <property type="component" value="Plasmid pmppla107"/>
</dbReference>
<evidence type="ECO:0000313" key="2">
    <source>
        <dbReference type="EMBL" id="AXH60090.1"/>
    </source>
</evidence>
<dbReference type="Pfam" id="PF00149">
    <property type="entry name" value="Metallophos"/>
    <property type="match status" value="1"/>
</dbReference>
<dbReference type="AlphaFoldDB" id="A0AAD0PWK2"/>
<dbReference type="InterPro" id="IPR004843">
    <property type="entry name" value="Calcineurin-like_PHP"/>
</dbReference>
<dbReference type="GO" id="GO:0016791">
    <property type="term" value="F:phosphatase activity"/>
    <property type="evidence" value="ECO:0007669"/>
    <property type="project" value="TreeGrafter"/>
</dbReference>
<dbReference type="SUPFAM" id="SSF56300">
    <property type="entry name" value="Metallo-dependent phosphatases"/>
    <property type="match status" value="1"/>
</dbReference>